<evidence type="ECO:0000313" key="2">
    <source>
        <dbReference type="EMBL" id="NBI77297.1"/>
    </source>
</evidence>
<name>A0A845RDF9_9FIRM</name>
<dbReference type="Proteomes" id="UP000446348">
    <property type="component" value="Unassembled WGS sequence"/>
</dbReference>
<gene>
    <name evidence="2" type="ORF">D3Z39_00135</name>
</gene>
<comment type="caution">
    <text evidence="2">The sequence shown here is derived from an EMBL/GenBank/DDBJ whole genome shotgun (WGS) entry which is preliminary data.</text>
</comment>
<accession>A0A845RDF9</accession>
<dbReference type="AlphaFoldDB" id="A0A845RDF9"/>
<dbReference type="EMBL" id="QXWZ01000001">
    <property type="protein sequence ID" value="NBI77297.1"/>
    <property type="molecule type" value="Genomic_DNA"/>
</dbReference>
<organism evidence="2 3">
    <name type="scientific">Anaerotruncus colihominis</name>
    <dbReference type="NCBI Taxonomy" id="169435"/>
    <lineage>
        <taxon>Bacteria</taxon>
        <taxon>Bacillati</taxon>
        <taxon>Bacillota</taxon>
        <taxon>Clostridia</taxon>
        <taxon>Eubacteriales</taxon>
        <taxon>Oscillospiraceae</taxon>
        <taxon>Anaerotruncus</taxon>
    </lineage>
</organism>
<dbReference type="InterPro" id="IPR005094">
    <property type="entry name" value="Endonuclease_MobA/VirD2"/>
</dbReference>
<sequence>MATTRLMPLHSGKGRTVAEALGRVTDYVKNPEKTNSGDLVTAYQCNPTIADQEFLFSKRQYAAVTGREQKDNDVIAYHLRQSFKPGEITPEMANKIGYDLAMSLTKGNHALIVCTHVDKNHIHSHIVFNSTAIDCTRKFRNFWRSSFTVRRISDMLCLENGLSVITEPKPSRGSYGTWLGEDKPPTVRGQLEQMIDTALGQGCKDFDSFLSAMKAAGAEVKRGKHLAFKIPNGKRFVRCDSLGDDYTEAAIMERIFGKRIVTPRAKAAAQSKPNLLIDIQAKMQKINSPGFERWAKIFNLKEMAKTIIYLQENGLTDLRELEKVCDAAVQKFNDLSDQSKAASARMKDISELQKHIGAYGKTREIYAQYRKLTGRKRENFYEQHSSEITACQAAKRYFNSLGLKKLPSMQSLKQEYAVLQAEKKKRYPEYRQAKEKMIELLTAKNNVERILGLTEKEKNRDRQQRAR</sequence>
<dbReference type="Pfam" id="PF03432">
    <property type="entry name" value="Relaxase"/>
    <property type="match status" value="1"/>
</dbReference>
<feature type="domain" description="MobA/VirD2-like nuclease" evidence="1">
    <location>
        <begin position="27"/>
        <end position="162"/>
    </location>
</feature>
<reference evidence="2 3" key="1">
    <citation type="submission" date="2018-08" db="EMBL/GenBank/DDBJ databases">
        <title>Murine metabolic-syndrome-specific gut microbial biobank.</title>
        <authorList>
            <person name="Liu C."/>
        </authorList>
    </citation>
    <scope>NUCLEOTIDE SEQUENCE [LARGE SCALE GENOMIC DNA]</scope>
    <source>
        <strain evidence="2 3">X69</strain>
    </source>
</reference>
<protein>
    <submittedName>
        <fullName evidence="2">Relaxase</fullName>
    </submittedName>
</protein>
<dbReference type="RefSeq" id="WP_160208074.1">
    <property type="nucleotide sequence ID" value="NZ_QXWZ01000001.1"/>
</dbReference>
<dbReference type="OrthoDB" id="9763513at2"/>
<evidence type="ECO:0000313" key="3">
    <source>
        <dbReference type="Proteomes" id="UP000446348"/>
    </source>
</evidence>
<proteinExistence type="predicted"/>
<evidence type="ECO:0000259" key="1">
    <source>
        <dbReference type="Pfam" id="PF03432"/>
    </source>
</evidence>